<evidence type="ECO:0000313" key="2">
    <source>
        <dbReference type="EMBL" id="JAD26907.1"/>
    </source>
</evidence>
<sequence length="27" mass="2752">MVRLLAAGGTGGSSTVPGWWIAHSQDP</sequence>
<dbReference type="AlphaFoldDB" id="A0A0A8YWC2"/>
<protein>
    <submittedName>
        <fullName evidence="2">Uncharacterized protein</fullName>
    </submittedName>
</protein>
<feature type="region of interest" description="Disordered" evidence="1">
    <location>
        <begin position="1"/>
        <end position="27"/>
    </location>
</feature>
<name>A0A0A8YWC2_ARUDO</name>
<dbReference type="EMBL" id="GBRH01270988">
    <property type="protein sequence ID" value="JAD26907.1"/>
    <property type="molecule type" value="Transcribed_RNA"/>
</dbReference>
<reference evidence="2" key="1">
    <citation type="submission" date="2014-09" db="EMBL/GenBank/DDBJ databases">
        <authorList>
            <person name="Magalhaes I.L.F."/>
            <person name="Oliveira U."/>
            <person name="Santos F.R."/>
            <person name="Vidigal T.H.D.A."/>
            <person name="Brescovit A.D."/>
            <person name="Santos A.J."/>
        </authorList>
    </citation>
    <scope>NUCLEOTIDE SEQUENCE</scope>
    <source>
        <tissue evidence="2">Shoot tissue taken approximately 20 cm above the soil surface</tissue>
    </source>
</reference>
<evidence type="ECO:0000256" key="1">
    <source>
        <dbReference type="SAM" id="MobiDB-lite"/>
    </source>
</evidence>
<reference evidence="2" key="2">
    <citation type="journal article" date="2015" name="Data Brief">
        <title>Shoot transcriptome of the giant reed, Arundo donax.</title>
        <authorList>
            <person name="Barrero R.A."/>
            <person name="Guerrero F.D."/>
            <person name="Moolhuijzen P."/>
            <person name="Goolsby J.A."/>
            <person name="Tidwell J."/>
            <person name="Bellgard S.E."/>
            <person name="Bellgard M.I."/>
        </authorList>
    </citation>
    <scope>NUCLEOTIDE SEQUENCE</scope>
    <source>
        <tissue evidence="2">Shoot tissue taken approximately 20 cm above the soil surface</tissue>
    </source>
</reference>
<organism evidence="2">
    <name type="scientific">Arundo donax</name>
    <name type="common">Giant reed</name>
    <name type="synonym">Donax arundinaceus</name>
    <dbReference type="NCBI Taxonomy" id="35708"/>
    <lineage>
        <taxon>Eukaryota</taxon>
        <taxon>Viridiplantae</taxon>
        <taxon>Streptophyta</taxon>
        <taxon>Embryophyta</taxon>
        <taxon>Tracheophyta</taxon>
        <taxon>Spermatophyta</taxon>
        <taxon>Magnoliopsida</taxon>
        <taxon>Liliopsida</taxon>
        <taxon>Poales</taxon>
        <taxon>Poaceae</taxon>
        <taxon>PACMAD clade</taxon>
        <taxon>Arundinoideae</taxon>
        <taxon>Arundineae</taxon>
        <taxon>Arundo</taxon>
    </lineage>
</organism>
<proteinExistence type="predicted"/>
<accession>A0A0A8YWC2</accession>